<evidence type="ECO:0000256" key="6">
    <source>
        <dbReference type="ARBA" id="ARBA00049743"/>
    </source>
</evidence>
<dbReference type="Pfam" id="PF04117">
    <property type="entry name" value="Mpv17_PMP22"/>
    <property type="match status" value="1"/>
</dbReference>
<keyword evidence="3 7" id="KW-0812">Transmembrane</keyword>
<keyword evidence="4 7" id="KW-1133">Transmembrane helix</keyword>
<feature type="transmembrane region" description="Helical" evidence="7">
    <location>
        <begin position="93"/>
        <end position="114"/>
    </location>
</feature>
<gene>
    <name evidence="8" type="primary">LOC106117264</name>
</gene>
<dbReference type="GeneID" id="106117264"/>
<name>A0AAJ7E8D1_PAPXU</name>
<dbReference type="AlphaFoldDB" id="A0AAJ7E8D1"/>
<dbReference type="KEGG" id="pxu:106117264"/>
<evidence type="ECO:0000256" key="1">
    <source>
        <dbReference type="ARBA" id="ARBA00004141"/>
    </source>
</evidence>
<dbReference type="PANTHER" id="PTHR11266">
    <property type="entry name" value="PEROXISOMAL MEMBRANE PROTEIN 2, PXMP2 MPV17"/>
    <property type="match status" value="1"/>
</dbReference>
<dbReference type="InterPro" id="IPR007248">
    <property type="entry name" value="Mpv17_PMP22"/>
</dbReference>
<dbReference type="GO" id="GO:1901858">
    <property type="term" value="P:regulation of mitochondrial DNA metabolic process"/>
    <property type="evidence" value="ECO:0007669"/>
    <property type="project" value="TreeGrafter"/>
</dbReference>
<evidence type="ECO:0000256" key="4">
    <source>
        <dbReference type="ARBA" id="ARBA00022989"/>
    </source>
</evidence>
<sequence>MTGRHILQLYQKFLNKHPYLVQAIQTGALMGAGDYISQTLVEKKSMKNIDLVRTLRFSSIGFFAGGPALRAWYGFLNKYIGSKGKTVALKKVFVDQAVFAPSFLLFILVTLGVMQGKPLELIEKDIQTNYLDILKTNYYVWPFIQIVNFYYIPLQYQVLIVQTVALFWNTYLAWKTNRDELTQ</sequence>
<organism evidence="8">
    <name type="scientific">Papilio xuthus</name>
    <name type="common">Asian swallowtail butterfly</name>
    <dbReference type="NCBI Taxonomy" id="66420"/>
    <lineage>
        <taxon>Eukaryota</taxon>
        <taxon>Metazoa</taxon>
        <taxon>Ecdysozoa</taxon>
        <taxon>Arthropoda</taxon>
        <taxon>Hexapoda</taxon>
        <taxon>Insecta</taxon>
        <taxon>Pterygota</taxon>
        <taxon>Neoptera</taxon>
        <taxon>Endopterygota</taxon>
        <taxon>Lepidoptera</taxon>
        <taxon>Glossata</taxon>
        <taxon>Ditrysia</taxon>
        <taxon>Papilionoidea</taxon>
        <taxon>Papilionidae</taxon>
        <taxon>Papilioninae</taxon>
        <taxon>Papilio</taxon>
    </lineage>
</organism>
<keyword evidence="5 7" id="KW-0472">Membrane</keyword>
<evidence type="ECO:0000313" key="8">
    <source>
        <dbReference type="RefSeq" id="XP_013166936.1"/>
    </source>
</evidence>
<dbReference type="GO" id="GO:0005739">
    <property type="term" value="C:mitochondrion"/>
    <property type="evidence" value="ECO:0007669"/>
    <property type="project" value="TreeGrafter"/>
</dbReference>
<proteinExistence type="inferred from homology"/>
<dbReference type="Proteomes" id="UP000694872">
    <property type="component" value="Unplaced"/>
</dbReference>
<comment type="similarity">
    <text evidence="2 7">Belongs to the peroxisomal membrane protein PXMP2/4 family.</text>
</comment>
<dbReference type="CTD" id="4358"/>
<evidence type="ECO:0000256" key="2">
    <source>
        <dbReference type="ARBA" id="ARBA00006824"/>
    </source>
</evidence>
<evidence type="ECO:0000256" key="7">
    <source>
        <dbReference type="RuleBase" id="RU363053"/>
    </source>
</evidence>
<evidence type="ECO:0000256" key="5">
    <source>
        <dbReference type="ARBA" id="ARBA00023136"/>
    </source>
</evidence>
<evidence type="ECO:0000256" key="3">
    <source>
        <dbReference type="ARBA" id="ARBA00022692"/>
    </source>
</evidence>
<dbReference type="GO" id="GO:0016020">
    <property type="term" value="C:membrane"/>
    <property type="evidence" value="ECO:0007669"/>
    <property type="project" value="UniProtKB-SubCell"/>
</dbReference>
<dbReference type="PANTHER" id="PTHR11266:SF17">
    <property type="entry name" value="PROTEIN MPV17"/>
    <property type="match status" value="1"/>
</dbReference>
<comment type="subcellular location">
    <subcellularLocation>
        <location evidence="1">Membrane</location>
        <topology evidence="1">Multi-pass membrane protein</topology>
    </subcellularLocation>
</comment>
<protein>
    <recommendedName>
        <fullName evidence="6">Mitochondrial inner membrane protein Mpv17</fullName>
    </recommendedName>
</protein>
<dbReference type="RefSeq" id="XP_013166936.1">
    <property type="nucleotide sequence ID" value="XM_013311482.1"/>
</dbReference>
<reference evidence="8" key="1">
    <citation type="submission" date="2025-08" db="UniProtKB">
        <authorList>
            <consortium name="RefSeq"/>
        </authorList>
    </citation>
    <scope>IDENTIFICATION</scope>
</reference>
<accession>A0AAJ7E8D1</accession>
<comment type="caution">
    <text evidence="7">Lacks conserved residue(s) required for the propagation of feature annotation.</text>
</comment>
<dbReference type="GO" id="GO:0015267">
    <property type="term" value="F:channel activity"/>
    <property type="evidence" value="ECO:0007669"/>
    <property type="project" value="TreeGrafter"/>
</dbReference>